<gene>
    <name evidence="10" type="ORF">OFY17_06655</name>
</gene>
<sequence length="213" mass="23809">MAELKTEEEQIEAFKVWWKKNGAKLVLAVAVCVSGYFGFQAWQTSQENYRNEASSLYQNLIEAAANLTEEENQQTVSFVAKQLKDDYADTSYAMFAQLFVARIDAERGEYDNAIQSLESAISSTDDASFIAIANLRIARLLLQKEDYSAAMERAEKVTEEEFVAQQQELIGDIFIAQGKRDDARTAYEKASEALAAGVNHPLLSIKLQDLVKG</sequence>
<evidence type="ECO:0000256" key="7">
    <source>
        <dbReference type="ARBA" id="ARBA00024197"/>
    </source>
</evidence>
<evidence type="ECO:0000256" key="8">
    <source>
        <dbReference type="ARBA" id="ARBA00024235"/>
    </source>
</evidence>
<organism evidence="10 11">
    <name type="scientific">Marinomonas sargassi</name>
    <dbReference type="NCBI Taxonomy" id="2984494"/>
    <lineage>
        <taxon>Bacteria</taxon>
        <taxon>Pseudomonadati</taxon>
        <taxon>Pseudomonadota</taxon>
        <taxon>Gammaproteobacteria</taxon>
        <taxon>Oceanospirillales</taxon>
        <taxon>Oceanospirillaceae</taxon>
        <taxon>Marinomonas</taxon>
    </lineage>
</organism>
<dbReference type="SUPFAM" id="SSF48452">
    <property type="entry name" value="TPR-like"/>
    <property type="match status" value="1"/>
</dbReference>
<dbReference type="Proteomes" id="UP001209713">
    <property type="component" value="Unassembled WGS sequence"/>
</dbReference>
<dbReference type="Pfam" id="PF09976">
    <property type="entry name" value="TPR_21"/>
    <property type="match status" value="1"/>
</dbReference>
<evidence type="ECO:0000259" key="9">
    <source>
        <dbReference type="Pfam" id="PF09976"/>
    </source>
</evidence>
<feature type="domain" description="Ancillary SecYEG translocon subunit/Cell division coordinator CpoB TPR" evidence="9">
    <location>
        <begin position="15"/>
        <end position="211"/>
    </location>
</feature>
<comment type="similarity">
    <text evidence="7">Belongs to the YfgM family.</text>
</comment>
<keyword evidence="5" id="KW-0472">Membrane</keyword>
<evidence type="ECO:0000313" key="10">
    <source>
        <dbReference type="EMBL" id="MCV2402572.1"/>
    </source>
</evidence>
<evidence type="ECO:0000256" key="6">
    <source>
        <dbReference type="ARBA" id="ARBA00023186"/>
    </source>
</evidence>
<keyword evidence="6" id="KW-0143">Chaperone</keyword>
<keyword evidence="2" id="KW-1003">Cell membrane</keyword>
<keyword evidence="4" id="KW-1133">Transmembrane helix</keyword>
<evidence type="ECO:0000256" key="1">
    <source>
        <dbReference type="ARBA" id="ARBA00004401"/>
    </source>
</evidence>
<dbReference type="RefSeq" id="WP_263529952.1">
    <property type="nucleotide sequence ID" value="NZ_JAOVZB010000002.1"/>
</dbReference>
<keyword evidence="3" id="KW-0812">Transmembrane</keyword>
<dbReference type="Gene3D" id="1.25.40.10">
    <property type="entry name" value="Tetratricopeptide repeat domain"/>
    <property type="match status" value="1"/>
</dbReference>
<reference evidence="10 11" key="1">
    <citation type="submission" date="2022-10" db="EMBL/GenBank/DDBJ databases">
        <title>Marinomonas transparenta sp. nov. and Marinomonas sargassi sp. nov., isolated from marine alga (Sargassum natans (L.) Gaillon).</title>
        <authorList>
            <person name="Wang Y."/>
        </authorList>
    </citation>
    <scope>NUCLEOTIDE SEQUENCE [LARGE SCALE GENOMIC DNA]</scope>
    <source>
        <strain evidence="10 11">C2222</strain>
    </source>
</reference>
<dbReference type="PIRSF" id="PIRSF006170">
    <property type="entry name" value="YfgM"/>
    <property type="match status" value="1"/>
</dbReference>
<comment type="subcellular location">
    <subcellularLocation>
        <location evidence="1">Cell membrane</location>
        <topology evidence="1">Single-pass type II membrane protein</topology>
    </subcellularLocation>
</comment>
<dbReference type="InterPro" id="IPR026039">
    <property type="entry name" value="YfgM"/>
</dbReference>
<evidence type="ECO:0000256" key="3">
    <source>
        <dbReference type="ARBA" id="ARBA00022692"/>
    </source>
</evidence>
<dbReference type="EMBL" id="JAOVZB010000002">
    <property type="protein sequence ID" value="MCV2402572.1"/>
    <property type="molecule type" value="Genomic_DNA"/>
</dbReference>
<protein>
    <recommendedName>
        <fullName evidence="8">Ancillary SecYEG translocon subunit</fullName>
    </recommendedName>
</protein>
<dbReference type="PANTHER" id="PTHR38035:SF1">
    <property type="entry name" value="ANCILLARY SECYEG TRANSLOCON SUBUNIT"/>
    <property type="match status" value="1"/>
</dbReference>
<dbReference type="InterPro" id="IPR018704">
    <property type="entry name" value="SecYEG/CpoB_TPR"/>
</dbReference>
<evidence type="ECO:0000256" key="4">
    <source>
        <dbReference type="ARBA" id="ARBA00022989"/>
    </source>
</evidence>
<proteinExistence type="inferred from homology"/>
<evidence type="ECO:0000256" key="2">
    <source>
        <dbReference type="ARBA" id="ARBA00022475"/>
    </source>
</evidence>
<dbReference type="PANTHER" id="PTHR38035">
    <property type="entry name" value="UPF0070 PROTEIN YFGM"/>
    <property type="match status" value="1"/>
</dbReference>
<keyword evidence="11" id="KW-1185">Reference proteome</keyword>
<accession>A0ABT2YRQ5</accession>
<comment type="caution">
    <text evidence="10">The sequence shown here is derived from an EMBL/GenBank/DDBJ whole genome shotgun (WGS) entry which is preliminary data.</text>
</comment>
<evidence type="ECO:0000256" key="5">
    <source>
        <dbReference type="ARBA" id="ARBA00023136"/>
    </source>
</evidence>
<dbReference type="InterPro" id="IPR011990">
    <property type="entry name" value="TPR-like_helical_dom_sf"/>
</dbReference>
<evidence type="ECO:0000313" key="11">
    <source>
        <dbReference type="Proteomes" id="UP001209713"/>
    </source>
</evidence>
<name>A0ABT2YRQ5_9GAMM</name>